<name>A0A438K474_VITVI</name>
<sequence length="281" mass="31337">MKGLRNVRNGRYPLQRDKGREMEGAGDIDDAQVVRSEMEGNWEESGLARFSKAETERLGTGQRAPNCSCPMKDPGDSRLEAVNAEGASGGILYAGIEGLWNARLGGGRESGFVGEFGAIRGLWEDPWCIGGILTLLYFKGKEWAEEDSSAMRNFAEIVDDLGLVDLPLQGGDFTWNGGFIISLGLYAIGGKIDVRGSASYKLAIKMKEIKQKLKVWNREVFGKLESNKSAALQQVEFWDREENDRILTMEESELKKEAKEDYKKWVIMEELTGDNFLGRYG</sequence>
<dbReference type="AlphaFoldDB" id="A0A438K474"/>
<feature type="region of interest" description="Disordered" evidence="1">
    <location>
        <begin position="1"/>
        <end position="29"/>
    </location>
</feature>
<protein>
    <submittedName>
        <fullName evidence="2">Uncharacterized protein</fullName>
    </submittedName>
</protein>
<organism evidence="2 3">
    <name type="scientific">Vitis vinifera</name>
    <name type="common">Grape</name>
    <dbReference type="NCBI Taxonomy" id="29760"/>
    <lineage>
        <taxon>Eukaryota</taxon>
        <taxon>Viridiplantae</taxon>
        <taxon>Streptophyta</taxon>
        <taxon>Embryophyta</taxon>
        <taxon>Tracheophyta</taxon>
        <taxon>Spermatophyta</taxon>
        <taxon>Magnoliopsida</taxon>
        <taxon>eudicotyledons</taxon>
        <taxon>Gunneridae</taxon>
        <taxon>Pentapetalae</taxon>
        <taxon>rosids</taxon>
        <taxon>Vitales</taxon>
        <taxon>Vitaceae</taxon>
        <taxon>Viteae</taxon>
        <taxon>Vitis</taxon>
    </lineage>
</organism>
<evidence type="ECO:0000256" key="1">
    <source>
        <dbReference type="SAM" id="MobiDB-lite"/>
    </source>
</evidence>
<evidence type="ECO:0000313" key="2">
    <source>
        <dbReference type="EMBL" id="RVX15991.1"/>
    </source>
</evidence>
<dbReference type="Proteomes" id="UP000288805">
    <property type="component" value="Unassembled WGS sequence"/>
</dbReference>
<evidence type="ECO:0000313" key="3">
    <source>
        <dbReference type="Proteomes" id="UP000288805"/>
    </source>
</evidence>
<dbReference type="EMBL" id="QGNW01000017">
    <property type="protein sequence ID" value="RVX15991.1"/>
    <property type="molecule type" value="Genomic_DNA"/>
</dbReference>
<gene>
    <name evidence="2" type="ORF">CK203_005424</name>
</gene>
<proteinExistence type="predicted"/>
<comment type="caution">
    <text evidence="2">The sequence shown here is derived from an EMBL/GenBank/DDBJ whole genome shotgun (WGS) entry which is preliminary data.</text>
</comment>
<accession>A0A438K474</accession>
<reference evidence="2 3" key="1">
    <citation type="journal article" date="2018" name="PLoS Genet.">
        <title>Population sequencing reveals clonal diversity and ancestral inbreeding in the grapevine cultivar Chardonnay.</title>
        <authorList>
            <person name="Roach M.J."/>
            <person name="Johnson D.L."/>
            <person name="Bohlmann J."/>
            <person name="van Vuuren H.J."/>
            <person name="Jones S.J."/>
            <person name="Pretorius I.S."/>
            <person name="Schmidt S.A."/>
            <person name="Borneman A.R."/>
        </authorList>
    </citation>
    <scope>NUCLEOTIDE SEQUENCE [LARGE SCALE GENOMIC DNA]</scope>
    <source>
        <strain evidence="3">cv. Chardonnay</strain>
        <tissue evidence="2">Leaf</tissue>
    </source>
</reference>
<feature type="compositionally biased region" description="Basic and acidic residues" evidence="1">
    <location>
        <begin position="14"/>
        <end position="23"/>
    </location>
</feature>